<dbReference type="GO" id="GO:0016787">
    <property type="term" value="F:hydrolase activity"/>
    <property type="evidence" value="ECO:0007669"/>
    <property type="project" value="UniProtKB-KW"/>
</dbReference>
<evidence type="ECO:0000313" key="2">
    <source>
        <dbReference type="EMBL" id="QUH22792.1"/>
    </source>
</evidence>
<proteinExistence type="predicted"/>
<dbReference type="AlphaFoldDB" id="A0A8T8K4I3"/>
<reference evidence="2" key="1">
    <citation type="submission" date="2020-07" db="EMBL/GenBank/DDBJ databases">
        <title>Methanobacterium. sp. MethCan genome.</title>
        <authorList>
            <person name="Postec A."/>
            <person name="Quemeneur M."/>
        </authorList>
    </citation>
    <scope>NUCLEOTIDE SEQUENCE</scope>
    <source>
        <strain evidence="2">MethCAN</strain>
    </source>
</reference>
<dbReference type="EMBL" id="CP058560">
    <property type="protein sequence ID" value="QUH22792.1"/>
    <property type="molecule type" value="Genomic_DNA"/>
</dbReference>
<feature type="domain" description="AB hydrolase-1" evidence="1">
    <location>
        <begin position="137"/>
        <end position="256"/>
    </location>
</feature>
<sequence length="379" mass="44328">MKEFNFPVGYHDFHPVKIIDFQLNRWYSWGYTNYEDTLGVSSRIKSLEDWKPEMIHLAERALSENRYMNGAFYYRASEFFTLPDDPDKEYLYDKFIELFNKVFLDDEAIQRFTVPYENTFLPVIRILSQEAENKGTLIIHGGFDSFIEEFYSMGTYFSRSGYDVILFEGPGQGAALKKYGLALNHEWEKPAKAILDYFQLNEVTWLGISMGGWLCFRAAAFEPRIKKVIASSVAFDYMQIPNHLIQAVARFLLKFPKILNYFSNLQMKGDYQERWGVNNLMYITKKNTPYDASQVILKFNEKNLNSESVKQDVLILSGDEDHFIPLKMHYKQVKALKNANSVTERIFTRKEQAQNHCQVGNMGLALEIIHKWIENNPMD</sequence>
<dbReference type="SUPFAM" id="SSF53474">
    <property type="entry name" value="alpha/beta-Hydrolases"/>
    <property type="match status" value="1"/>
</dbReference>
<name>A0A8T8K4I3_9EURY</name>
<protein>
    <submittedName>
        <fullName evidence="2">Alpha/beta fold hydrolase</fullName>
    </submittedName>
</protein>
<dbReference type="Pfam" id="PF00561">
    <property type="entry name" value="Abhydrolase_1"/>
    <property type="match status" value="1"/>
</dbReference>
<dbReference type="InterPro" id="IPR029058">
    <property type="entry name" value="AB_hydrolase_fold"/>
</dbReference>
<dbReference type="GeneID" id="64819674"/>
<dbReference type="InterPro" id="IPR000073">
    <property type="entry name" value="AB_hydrolase_1"/>
</dbReference>
<dbReference type="KEGG" id="meme:HYG87_02875"/>
<keyword evidence="3" id="KW-1185">Reference proteome</keyword>
<keyword evidence="2" id="KW-0378">Hydrolase</keyword>
<dbReference type="RefSeq" id="WP_211533739.1">
    <property type="nucleotide sequence ID" value="NZ_CP058560.1"/>
</dbReference>
<evidence type="ECO:0000259" key="1">
    <source>
        <dbReference type="Pfam" id="PF00561"/>
    </source>
</evidence>
<gene>
    <name evidence="2" type="ORF">HYG87_02875</name>
</gene>
<dbReference type="Gene3D" id="3.40.50.1820">
    <property type="entry name" value="alpha/beta hydrolase"/>
    <property type="match status" value="1"/>
</dbReference>
<organism evidence="2 3">
    <name type="scientific">Methanobacterium alkalithermotolerans</name>
    <dbReference type="NCBI Taxonomy" id="2731220"/>
    <lineage>
        <taxon>Archaea</taxon>
        <taxon>Methanobacteriati</taxon>
        <taxon>Methanobacteriota</taxon>
        <taxon>Methanomada group</taxon>
        <taxon>Methanobacteria</taxon>
        <taxon>Methanobacteriales</taxon>
        <taxon>Methanobacteriaceae</taxon>
        <taxon>Methanobacterium</taxon>
    </lineage>
</organism>
<dbReference type="OrthoDB" id="82548at2157"/>
<accession>A0A8T8K4I3</accession>
<dbReference type="Proteomes" id="UP000681041">
    <property type="component" value="Chromosome"/>
</dbReference>
<evidence type="ECO:0000313" key="3">
    <source>
        <dbReference type="Proteomes" id="UP000681041"/>
    </source>
</evidence>